<dbReference type="Proteomes" id="UP000475532">
    <property type="component" value="Unassembled WGS sequence"/>
</dbReference>
<name>A0A6L9QPB1_9ACTN</name>
<dbReference type="AlphaFoldDB" id="A0A6L9QPB1"/>
<protein>
    <submittedName>
        <fullName evidence="1">Uncharacterized protein</fullName>
    </submittedName>
</protein>
<reference evidence="1 2" key="1">
    <citation type="submission" date="2020-01" db="EMBL/GenBank/DDBJ databases">
        <title>Insect and environment-associated Actinomycetes.</title>
        <authorList>
            <person name="Currrie C."/>
            <person name="Chevrette M."/>
            <person name="Carlson C."/>
            <person name="Stubbendieck R."/>
            <person name="Wendt-Pienkowski E."/>
        </authorList>
    </citation>
    <scope>NUCLEOTIDE SEQUENCE [LARGE SCALE GENOMIC DNA]</scope>
    <source>
        <strain evidence="1 2">SID10258</strain>
    </source>
</reference>
<dbReference type="EMBL" id="JAAGLI010000913">
    <property type="protein sequence ID" value="NEA27329.1"/>
    <property type="molecule type" value="Genomic_DNA"/>
</dbReference>
<dbReference type="RefSeq" id="WP_163061714.1">
    <property type="nucleotide sequence ID" value="NZ_JAAGLI010000913.1"/>
</dbReference>
<organism evidence="1 2">
    <name type="scientific">Actinomadura bangladeshensis</name>
    <dbReference type="NCBI Taxonomy" id="453573"/>
    <lineage>
        <taxon>Bacteria</taxon>
        <taxon>Bacillati</taxon>
        <taxon>Actinomycetota</taxon>
        <taxon>Actinomycetes</taxon>
        <taxon>Streptosporangiales</taxon>
        <taxon>Thermomonosporaceae</taxon>
        <taxon>Actinomadura</taxon>
    </lineage>
</organism>
<evidence type="ECO:0000313" key="1">
    <source>
        <dbReference type="EMBL" id="NEA27329.1"/>
    </source>
</evidence>
<proteinExistence type="predicted"/>
<gene>
    <name evidence="1" type="ORF">G3I70_33255</name>
</gene>
<accession>A0A6L9QPB1</accession>
<evidence type="ECO:0000313" key="2">
    <source>
        <dbReference type="Proteomes" id="UP000475532"/>
    </source>
</evidence>
<sequence>MAITDKHMAVLRAQVTGQHDEHLQLVKQLEPDEANQEYAALVAAAFIAAVERRFIRDGEYADESEVIDFVAQVRAKSPEMPDVIDPDLAESLILHLLDKGPVKDADADTKFGHQLVLLAALAGEGQFSGSELEAFLSEARSIAEDLLE</sequence>
<comment type="caution">
    <text evidence="1">The sequence shown here is derived from an EMBL/GenBank/DDBJ whole genome shotgun (WGS) entry which is preliminary data.</text>
</comment>